<keyword evidence="1" id="KW-1133">Transmembrane helix</keyword>
<evidence type="ECO:0008006" key="4">
    <source>
        <dbReference type="Google" id="ProtNLM"/>
    </source>
</evidence>
<evidence type="ECO:0000256" key="1">
    <source>
        <dbReference type="SAM" id="Phobius"/>
    </source>
</evidence>
<gene>
    <name evidence="2" type="ORF">POL72_25970</name>
</gene>
<evidence type="ECO:0000313" key="3">
    <source>
        <dbReference type="Proteomes" id="UP001217485"/>
    </source>
</evidence>
<protein>
    <recommendedName>
        <fullName evidence="4">Heme exporter protein D</fullName>
    </recommendedName>
</protein>
<dbReference type="RefSeq" id="WP_272098256.1">
    <property type="nucleotide sequence ID" value="NZ_JAQNDK010000003.1"/>
</dbReference>
<keyword evidence="3" id="KW-1185">Reference proteome</keyword>
<keyword evidence="1" id="KW-0472">Membrane</keyword>
<dbReference type="Proteomes" id="UP001217485">
    <property type="component" value="Unassembled WGS sequence"/>
</dbReference>
<accession>A0ABT5C468</accession>
<name>A0ABT5C468_9BACT</name>
<proteinExistence type="predicted"/>
<reference evidence="2 3" key="1">
    <citation type="submission" date="2023-01" db="EMBL/GenBank/DDBJ databases">
        <title>Minimal conservation of predation-associated metabolite biosynthetic gene clusters underscores biosynthetic potential of Myxococcota including descriptions for ten novel species: Archangium lansinium sp. nov., Myxococcus landrumus sp. nov., Nannocystis bai.</title>
        <authorList>
            <person name="Ahearne A."/>
            <person name="Stevens C."/>
            <person name="Dowd S."/>
        </authorList>
    </citation>
    <scope>NUCLEOTIDE SEQUENCE [LARGE SCALE GENOMIC DNA]</scope>
    <source>
        <strain evidence="2 3">WIWO2</strain>
    </source>
</reference>
<sequence>MSPVVYASLCVLVPLAWGVMVVWVSNRVEAIVARRRARAGKADPPLPPTEYHI</sequence>
<comment type="caution">
    <text evidence="2">The sequence shown here is derived from an EMBL/GenBank/DDBJ whole genome shotgun (WGS) entry which is preliminary data.</text>
</comment>
<evidence type="ECO:0000313" key="2">
    <source>
        <dbReference type="EMBL" id="MDC0681214.1"/>
    </source>
</evidence>
<dbReference type="EMBL" id="JAQNDK010000003">
    <property type="protein sequence ID" value="MDC0681214.1"/>
    <property type="molecule type" value="Genomic_DNA"/>
</dbReference>
<feature type="transmembrane region" description="Helical" evidence="1">
    <location>
        <begin position="6"/>
        <end position="26"/>
    </location>
</feature>
<keyword evidence="1" id="KW-0812">Transmembrane</keyword>
<organism evidence="2 3">
    <name type="scientific">Sorangium atrum</name>
    <dbReference type="NCBI Taxonomy" id="2995308"/>
    <lineage>
        <taxon>Bacteria</taxon>
        <taxon>Pseudomonadati</taxon>
        <taxon>Myxococcota</taxon>
        <taxon>Polyangia</taxon>
        <taxon>Polyangiales</taxon>
        <taxon>Polyangiaceae</taxon>
        <taxon>Sorangium</taxon>
    </lineage>
</organism>